<dbReference type="Proteomes" id="UP000657075">
    <property type="component" value="Unassembled WGS sequence"/>
</dbReference>
<gene>
    <name evidence="2" type="ORF">GCM10007112_17500</name>
    <name evidence="1" type="ORF">Vsou_02460</name>
</gene>
<keyword evidence="4" id="KW-1185">Reference proteome</keyword>
<name>A0A830EGQ0_9CREN</name>
<protein>
    <submittedName>
        <fullName evidence="2">Uncharacterized protein</fullName>
    </submittedName>
</protein>
<accession>A0A830EGQ0</accession>
<dbReference type="Proteomes" id="UP001060771">
    <property type="component" value="Chromosome"/>
</dbReference>
<evidence type="ECO:0000313" key="4">
    <source>
        <dbReference type="Proteomes" id="UP001060771"/>
    </source>
</evidence>
<proteinExistence type="predicted"/>
<evidence type="ECO:0000313" key="3">
    <source>
        <dbReference type="Proteomes" id="UP000657075"/>
    </source>
</evidence>
<dbReference type="RefSeq" id="WP_054844321.1">
    <property type="nucleotide sequence ID" value="NZ_AP026830.1"/>
</dbReference>
<reference evidence="1" key="4">
    <citation type="journal article" date="2023" name="Microbiol. Resour. Announc.">
        <title>Complete Genome Sequence of Vulcanisaeta souniana Strain IC-059, a Hyperthermophilic Archaeon Isolated from Hot Spring Water in Japan.</title>
        <authorList>
            <person name="Kato S."/>
            <person name="Itoh T."/>
            <person name="Wu L."/>
            <person name="Ma J."/>
            <person name="Ohkuma M."/>
        </authorList>
    </citation>
    <scope>NUCLEOTIDE SEQUENCE</scope>
    <source>
        <strain evidence="1">JCM 11219</strain>
    </source>
</reference>
<dbReference type="InterPro" id="IPR002698">
    <property type="entry name" value="FTHF_cligase"/>
</dbReference>
<dbReference type="PANTHER" id="PTHR13017">
    <property type="entry name" value="5-FORMYLTETRAHYDROFOLATE CYCLO-LIGASE-RELATED"/>
    <property type="match status" value="1"/>
</dbReference>
<organism evidence="2 3">
    <name type="scientific">Vulcanisaeta souniana JCM 11219</name>
    <dbReference type="NCBI Taxonomy" id="1293586"/>
    <lineage>
        <taxon>Archaea</taxon>
        <taxon>Thermoproteota</taxon>
        <taxon>Thermoprotei</taxon>
        <taxon>Thermoproteales</taxon>
        <taxon>Thermoproteaceae</taxon>
        <taxon>Vulcanisaeta</taxon>
    </lineage>
</organism>
<reference evidence="2" key="2">
    <citation type="submission" date="2020-09" db="EMBL/GenBank/DDBJ databases">
        <authorList>
            <person name="Sun Q."/>
            <person name="Ohkuma M."/>
        </authorList>
    </citation>
    <scope>NUCLEOTIDE SEQUENCE</scope>
    <source>
        <strain evidence="2">JCM 11219</strain>
    </source>
</reference>
<dbReference type="GeneID" id="76205797"/>
<dbReference type="EMBL" id="BMNM01000007">
    <property type="protein sequence ID" value="GGI81255.1"/>
    <property type="molecule type" value="Genomic_DNA"/>
</dbReference>
<reference evidence="2" key="1">
    <citation type="journal article" date="2014" name="Int. J. Syst. Evol. Microbiol.">
        <title>Complete genome sequence of Corynebacterium casei LMG S-19264T (=DSM 44701T), isolated from a smear-ripened cheese.</title>
        <authorList>
            <consortium name="US DOE Joint Genome Institute (JGI-PGF)"/>
            <person name="Walter F."/>
            <person name="Albersmeier A."/>
            <person name="Kalinowski J."/>
            <person name="Ruckert C."/>
        </authorList>
    </citation>
    <scope>NUCLEOTIDE SEQUENCE</scope>
    <source>
        <strain evidence="2">JCM 11219</strain>
    </source>
</reference>
<evidence type="ECO:0000313" key="1">
    <source>
        <dbReference type="EMBL" id="BDR91153.1"/>
    </source>
</evidence>
<dbReference type="GO" id="GO:0005737">
    <property type="term" value="C:cytoplasm"/>
    <property type="evidence" value="ECO:0007669"/>
    <property type="project" value="TreeGrafter"/>
</dbReference>
<dbReference type="EMBL" id="AP026830">
    <property type="protein sequence ID" value="BDR91153.1"/>
    <property type="molecule type" value="Genomic_DNA"/>
</dbReference>
<evidence type="ECO:0000313" key="2">
    <source>
        <dbReference type="EMBL" id="GGI81255.1"/>
    </source>
</evidence>
<dbReference type="AlphaFoldDB" id="A0A830EGQ0"/>
<sequence length="63" mass="7380">MVVTLSEFIRARVVKINPDSPQRRCRELTLINGKLLITPTPRIREGFLILNPRKIPRQHYDKA</sequence>
<reference evidence="4" key="3">
    <citation type="submission" date="2022-09" db="EMBL/GenBank/DDBJ databases">
        <title>Complete genome sequence of Vulcanisaeta souniana.</title>
        <authorList>
            <person name="Kato S."/>
            <person name="Itoh T."/>
            <person name="Ohkuma M."/>
        </authorList>
    </citation>
    <scope>NUCLEOTIDE SEQUENCE [LARGE SCALE GENOMIC DNA]</scope>
    <source>
        <strain evidence="4">JCM 11219</strain>
    </source>
</reference>
<dbReference type="PANTHER" id="PTHR13017:SF0">
    <property type="entry name" value="METHENYLTETRAHYDROFOLATE SYNTHASE DOMAIN-CONTAINING PROTEIN"/>
    <property type="match status" value="1"/>
</dbReference>